<evidence type="ECO:0000256" key="7">
    <source>
        <dbReference type="SAM" id="Phobius"/>
    </source>
</evidence>
<keyword evidence="3" id="KW-0735">Signal-anchor</keyword>
<evidence type="ECO:0000259" key="8">
    <source>
        <dbReference type="PROSITE" id="PS51352"/>
    </source>
</evidence>
<keyword evidence="10" id="KW-1185">Reference proteome</keyword>
<dbReference type="PROSITE" id="PS00194">
    <property type="entry name" value="THIOREDOXIN_1"/>
    <property type="match status" value="1"/>
</dbReference>
<dbReference type="Pfam" id="PF00578">
    <property type="entry name" value="AhpC-TSA"/>
    <property type="match status" value="1"/>
</dbReference>
<accession>A0ABQ4F260</accession>
<dbReference type="EMBL" id="BONX01000063">
    <property type="protein sequence ID" value="GIH01009.1"/>
    <property type="molecule type" value="Genomic_DNA"/>
</dbReference>
<proteinExistence type="predicted"/>
<keyword evidence="5" id="KW-0676">Redox-active center</keyword>
<evidence type="ECO:0000256" key="4">
    <source>
        <dbReference type="ARBA" id="ARBA00023157"/>
    </source>
</evidence>
<reference evidence="9 10" key="1">
    <citation type="submission" date="2021-01" db="EMBL/GenBank/DDBJ databases">
        <title>Whole genome shotgun sequence of Plantactinospora mayteni NBRC 109088.</title>
        <authorList>
            <person name="Komaki H."/>
            <person name="Tamura T."/>
        </authorList>
    </citation>
    <scope>NUCLEOTIDE SEQUENCE [LARGE SCALE GENOMIC DNA]</scope>
    <source>
        <strain evidence="9 10">NBRC 109088</strain>
    </source>
</reference>
<name>A0ABQ4F260_9ACTN</name>
<dbReference type="CDD" id="cd02966">
    <property type="entry name" value="TlpA_like_family"/>
    <property type="match status" value="1"/>
</dbReference>
<dbReference type="InterPro" id="IPR036249">
    <property type="entry name" value="Thioredoxin-like_sf"/>
</dbReference>
<dbReference type="InterPro" id="IPR000866">
    <property type="entry name" value="AhpC/TSA"/>
</dbReference>
<dbReference type="PROSITE" id="PS51352">
    <property type="entry name" value="THIOREDOXIN_2"/>
    <property type="match status" value="1"/>
</dbReference>
<keyword evidence="7" id="KW-1133">Transmembrane helix</keyword>
<dbReference type="SUPFAM" id="SSF52833">
    <property type="entry name" value="Thioredoxin-like"/>
    <property type="match status" value="1"/>
</dbReference>
<feature type="region of interest" description="Disordered" evidence="6">
    <location>
        <begin position="1"/>
        <end position="28"/>
    </location>
</feature>
<dbReference type="InterPro" id="IPR013766">
    <property type="entry name" value="Thioredoxin_domain"/>
</dbReference>
<feature type="transmembrane region" description="Helical" evidence="7">
    <location>
        <begin position="38"/>
        <end position="57"/>
    </location>
</feature>
<evidence type="ECO:0000256" key="5">
    <source>
        <dbReference type="ARBA" id="ARBA00023284"/>
    </source>
</evidence>
<dbReference type="Gene3D" id="3.40.30.10">
    <property type="entry name" value="Glutaredoxin"/>
    <property type="match status" value="1"/>
</dbReference>
<evidence type="ECO:0000256" key="3">
    <source>
        <dbReference type="ARBA" id="ARBA00022968"/>
    </source>
</evidence>
<evidence type="ECO:0000256" key="2">
    <source>
        <dbReference type="ARBA" id="ARBA00022748"/>
    </source>
</evidence>
<organism evidence="9 10">
    <name type="scientific">Plantactinospora mayteni</name>
    <dbReference type="NCBI Taxonomy" id="566021"/>
    <lineage>
        <taxon>Bacteria</taxon>
        <taxon>Bacillati</taxon>
        <taxon>Actinomycetota</taxon>
        <taxon>Actinomycetes</taxon>
        <taxon>Micromonosporales</taxon>
        <taxon>Micromonosporaceae</taxon>
        <taxon>Plantactinospora</taxon>
    </lineage>
</organism>
<keyword evidence="2" id="KW-0201">Cytochrome c-type biogenesis</keyword>
<feature type="domain" description="Thioredoxin" evidence="8">
    <location>
        <begin position="66"/>
        <end position="205"/>
    </location>
</feature>
<dbReference type="Proteomes" id="UP000621500">
    <property type="component" value="Unassembled WGS sequence"/>
</dbReference>
<keyword evidence="7" id="KW-0472">Membrane</keyword>
<gene>
    <name evidence="9" type="ORF">Pma05_75810</name>
</gene>
<dbReference type="InterPro" id="IPR017937">
    <property type="entry name" value="Thioredoxin_CS"/>
</dbReference>
<comment type="caution">
    <text evidence="9">The sequence shown here is derived from an EMBL/GenBank/DDBJ whole genome shotgun (WGS) entry which is preliminary data.</text>
</comment>
<dbReference type="PANTHER" id="PTHR42852">
    <property type="entry name" value="THIOL:DISULFIDE INTERCHANGE PROTEIN DSBE"/>
    <property type="match status" value="1"/>
</dbReference>
<protein>
    <recommendedName>
        <fullName evidence="8">Thioredoxin domain-containing protein</fullName>
    </recommendedName>
</protein>
<evidence type="ECO:0000313" key="10">
    <source>
        <dbReference type="Proteomes" id="UP000621500"/>
    </source>
</evidence>
<sequence length="206" mass="21947">MIARLPPWGPDQITDEGRDGVPRRRPLPRLPGIRRRRLLLALGLGALGVTGAVGMTGTGGTKAPVGSPGTPAPALRGPTLAGEPFDLAELRGRVVLVNVFASWCGPCRDELPMLADAQRRWSERVLRVVGLAVRDSSVAVRDLLDQTGAQDLTVLPDPTGTTAVDWGARGVPETFLVDGHGRIADRVIGPVSAEWLDRRLTPLLDP</sequence>
<evidence type="ECO:0000313" key="9">
    <source>
        <dbReference type="EMBL" id="GIH01009.1"/>
    </source>
</evidence>
<comment type="subcellular location">
    <subcellularLocation>
        <location evidence="1">Cell envelope</location>
    </subcellularLocation>
</comment>
<dbReference type="PANTHER" id="PTHR42852:SF6">
    <property type="entry name" value="THIOL:DISULFIDE INTERCHANGE PROTEIN DSBE"/>
    <property type="match status" value="1"/>
</dbReference>
<keyword evidence="4" id="KW-1015">Disulfide bond</keyword>
<keyword evidence="7" id="KW-0812">Transmembrane</keyword>
<evidence type="ECO:0000256" key="1">
    <source>
        <dbReference type="ARBA" id="ARBA00004196"/>
    </source>
</evidence>
<dbReference type="InterPro" id="IPR050553">
    <property type="entry name" value="Thioredoxin_ResA/DsbE_sf"/>
</dbReference>
<evidence type="ECO:0000256" key="6">
    <source>
        <dbReference type="SAM" id="MobiDB-lite"/>
    </source>
</evidence>
<dbReference type="RefSeq" id="WP_203862308.1">
    <property type="nucleotide sequence ID" value="NZ_BAAAZQ010000034.1"/>
</dbReference>